<dbReference type="STRING" id="47879.AXG94_09620"/>
<evidence type="ECO:0000313" key="3">
    <source>
        <dbReference type="Proteomes" id="UP000270661"/>
    </source>
</evidence>
<name>A0A3M3ETI6_9PSED</name>
<dbReference type="RefSeq" id="WP_024780913.1">
    <property type="nucleotide sequence ID" value="NZ_JANIBF010000008.1"/>
</dbReference>
<accession>A0A3M3ETI6</accession>
<dbReference type="Gene3D" id="2.60.40.2040">
    <property type="entry name" value="CFA/I fimbrial subunit E, pilin domain"/>
    <property type="match status" value="1"/>
</dbReference>
<dbReference type="InterPro" id="IPR007540">
    <property type="entry name" value="Fimbrial_CS1-type"/>
</dbReference>
<evidence type="ECO:0000256" key="1">
    <source>
        <dbReference type="SAM" id="SignalP"/>
    </source>
</evidence>
<dbReference type="Pfam" id="PF04449">
    <property type="entry name" value="Fimbrial_CS1"/>
    <property type="match status" value="1"/>
</dbReference>
<protein>
    <recommendedName>
        <fullName evidence="4">Adhesin major subunit pilin</fullName>
    </recommendedName>
</protein>
<proteinExistence type="predicted"/>
<feature type="chain" id="PRO_5017955859" description="Adhesin major subunit pilin" evidence="1">
    <location>
        <begin position="24"/>
        <end position="164"/>
    </location>
</feature>
<dbReference type="GO" id="GO:0009289">
    <property type="term" value="C:pilus"/>
    <property type="evidence" value="ECO:0007669"/>
    <property type="project" value="InterPro"/>
</dbReference>
<dbReference type="EMBL" id="RBOJ01000041">
    <property type="protein sequence ID" value="RMM52821.1"/>
    <property type="molecule type" value="Genomic_DNA"/>
</dbReference>
<dbReference type="Proteomes" id="UP000270661">
    <property type="component" value="Unassembled WGS sequence"/>
</dbReference>
<sequence>MFKQFVSVMALGAATLSSSLAFGADDARSAIHIKANIPTQQFHVQPRDPEFGKHEVMHYNPLNDDLGILRQIFDVKHTEGSIHAYIEGGAAFLSNGNTRIPLRVRFNKVRLDGLPREVVDDASSTPGTQVEMTIRADAMPVQRRPGFYTGDFTVIYDAVPRISA</sequence>
<dbReference type="AlphaFoldDB" id="A0A3M3ETI6"/>
<gene>
    <name evidence="2" type="ORF">ALQ77_04053</name>
</gene>
<organism evidence="2 3">
    <name type="scientific">Pseudomonas corrugata</name>
    <dbReference type="NCBI Taxonomy" id="47879"/>
    <lineage>
        <taxon>Bacteria</taxon>
        <taxon>Pseudomonadati</taxon>
        <taxon>Pseudomonadota</taxon>
        <taxon>Gammaproteobacteria</taxon>
        <taxon>Pseudomonadales</taxon>
        <taxon>Pseudomonadaceae</taxon>
        <taxon>Pseudomonas</taxon>
    </lineage>
</organism>
<dbReference type="OrthoDB" id="7026515at2"/>
<keyword evidence="3" id="KW-1185">Reference proteome</keyword>
<feature type="signal peptide" evidence="1">
    <location>
        <begin position="1"/>
        <end position="23"/>
    </location>
</feature>
<reference evidence="2 3" key="1">
    <citation type="submission" date="2018-08" db="EMBL/GenBank/DDBJ databases">
        <title>Recombination of ecologically and evolutionarily significant loci maintains genetic cohesion in the Pseudomonas syringae species complex.</title>
        <authorList>
            <person name="Dillon M."/>
            <person name="Thakur S."/>
            <person name="Almeida R.N.D."/>
            <person name="Weir B.S."/>
            <person name="Guttman D.S."/>
        </authorList>
    </citation>
    <scope>NUCLEOTIDE SEQUENCE [LARGE SCALE GENOMIC DNA]</scope>
    <source>
        <strain evidence="2 3">NCPPB2445</strain>
    </source>
</reference>
<comment type="caution">
    <text evidence="2">The sequence shown here is derived from an EMBL/GenBank/DDBJ whole genome shotgun (WGS) entry which is preliminary data.</text>
</comment>
<keyword evidence="1" id="KW-0732">Signal</keyword>
<evidence type="ECO:0008006" key="4">
    <source>
        <dbReference type="Google" id="ProtNLM"/>
    </source>
</evidence>
<evidence type="ECO:0000313" key="2">
    <source>
        <dbReference type="EMBL" id="RMM52821.1"/>
    </source>
</evidence>